<dbReference type="FunFam" id="3.30.70.270:FF:000001">
    <property type="entry name" value="Diguanylate cyclase domain protein"/>
    <property type="match status" value="1"/>
</dbReference>
<keyword evidence="2" id="KW-0812">Transmembrane</keyword>
<dbReference type="CDD" id="cd01949">
    <property type="entry name" value="GGDEF"/>
    <property type="match status" value="1"/>
</dbReference>
<dbReference type="InterPro" id="IPR029787">
    <property type="entry name" value="Nucleotide_cyclase"/>
</dbReference>
<evidence type="ECO:0000313" key="4">
    <source>
        <dbReference type="EMBL" id="AWN37267.1"/>
    </source>
</evidence>
<protein>
    <recommendedName>
        <fullName evidence="3">GGDEF domain-containing protein</fullName>
    </recommendedName>
</protein>
<keyword evidence="5" id="KW-1185">Reference proteome</keyword>
<dbReference type="KEGG" id="meti:DK427_17305"/>
<feature type="compositionally biased region" description="Basic and acidic residues" evidence="1">
    <location>
        <begin position="387"/>
        <end position="403"/>
    </location>
</feature>
<proteinExistence type="predicted"/>
<feature type="transmembrane region" description="Helical" evidence="2">
    <location>
        <begin position="20"/>
        <end position="44"/>
    </location>
</feature>
<dbReference type="InterPro" id="IPR043128">
    <property type="entry name" value="Rev_trsase/Diguanyl_cyclase"/>
</dbReference>
<dbReference type="Pfam" id="PF00990">
    <property type="entry name" value="GGDEF"/>
    <property type="match status" value="1"/>
</dbReference>
<dbReference type="RefSeq" id="WP_109952346.1">
    <property type="nucleotide sequence ID" value="NZ_CP029551.1"/>
</dbReference>
<evidence type="ECO:0000259" key="3">
    <source>
        <dbReference type="PROSITE" id="PS50887"/>
    </source>
</evidence>
<dbReference type="InterPro" id="IPR052163">
    <property type="entry name" value="DGC-Regulatory_Protein"/>
</dbReference>
<feature type="transmembrane region" description="Helical" evidence="2">
    <location>
        <begin position="84"/>
        <end position="106"/>
    </location>
</feature>
<dbReference type="GO" id="GO:0003824">
    <property type="term" value="F:catalytic activity"/>
    <property type="evidence" value="ECO:0007669"/>
    <property type="project" value="UniProtKB-ARBA"/>
</dbReference>
<organism evidence="4 5">
    <name type="scientific">Methylobacterium radiodurans</name>
    <dbReference type="NCBI Taxonomy" id="2202828"/>
    <lineage>
        <taxon>Bacteria</taxon>
        <taxon>Pseudomonadati</taxon>
        <taxon>Pseudomonadota</taxon>
        <taxon>Alphaproteobacteria</taxon>
        <taxon>Hyphomicrobiales</taxon>
        <taxon>Methylobacteriaceae</taxon>
        <taxon>Methylobacterium</taxon>
    </lineage>
</organism>
<evidence type="ECO:0000256" key="1">
    <source>
        <dbReference type="SAM" id="MobiDB-lite"/>
    </source>
</evidence>
<evidence type="ECO:0000313" key="5">
    <source>
        <dbReference type="Proteomes" id="UP000246058"/>
    </source>
</evidence>
<name>A0A2U8VU85_9HYPH</name>
<dbReference type="PANTHER" id="PTHR46663">
    <property type="entry name" value="DIGUANYLATE CYCLASE DGCT-RELATED"/>
    <property type="match status" value="1"/>
</dbReference>
<accession>A0A2U8VU85</accession>
<feature type="transmembrane region" description="Helical" evidence="2">
    <location>
        <begin position="112"/>
        <end position="131"/>
    </location>
</feature>
<gene>
    <name evidence="4" type="ORF">DK427_17305</name>
</gene>
<feature type="transmembrane region" description="Helical" evidence="2">
    <location>
        <begin position="138"/>
        <end position="159"/>
    </location>
</feature>
<dbReference type="InterPro" id="IPR000160">
    <property type="entry name" value="GGDEF_dom"/>
</dbReference>
<evidence type="ECO:0000256" key="2">
    <source>
        <dbReference type="SAM" id="Phobius"/>
    </source>
</evidence>
<dbReference type="OrthoDB" id="8107802at2"/>
<dbReference type="AlphaFoldDB" id="A0A2U8VU85"/>
<sequence length="414" mass="43900">MIAQPDPVDHLVLRDRADTLLASLPLTLLSNIFVSLSFCTMMWGSLPTGLIGAWAVLNAAINLARLWIARWVRQRGLLDTAPGAILNFAWIGALLSGLCWTAALVACAQVGQAYTIATGLTFCGINAGAVIQNRTDRASTLAFVLPSCSVLILICLGAGSLQAVVMGINMTLLTLMMVRAAGLAERSYVATARLRHEADHLAASLQRANVAAAQAMRQLDHAANHDPLTDLANRAAYRQAFEDRLARAARGEGELTTMLIDLDRFKAINDTHGHAAGDAVLVAVADRLRSVLGPDDVAARLGGDEFALLLFRERMGAEDARIAERIVRALAAPLDLAGRTVRVGGSVGFARFPGDGESLQDLQIAADVALYAAKSEGRGTWRGVGDVARRSAGRDRSTGRDQVGRPGTRPALAG</sequence>
<dbReference type="EMBL" id="CP029551">
    <property type="protein sequence ID" value="AWN37267.1"/>
    <property type="molecule type" value="Genomic_DNA"/>
</dbReference>
<dbReference type="SUPFAM" id="SSF55073">
    <property type="entry name" value="Nucleotide cyclase"/>
    <property type="match status" value="1"/>
</dbReference>
<reference evidence="4 5" key="1">
    <citation type="submission" date="2018-05" db="EMBL/GenBank/DDBJ databases">
        <title>Complete Genome Sequence of Methylobacterium sp. 17Sr1-43.</title>
        <authorList>
            <person name="Srinivasan S."/>
        </authorList>
    </citation>
    <scope>NUCLEOTIDE SEQUENCE [LARGE SCALE GENOMIC DNA]</scope>
    <source>
        <strain evidence="4 5">17Sr1-43</strain>
    </source>
</reference>
<dbReference type="PROSITE" id="PS50887">
    <property type="entry name" value="GGDEF"/>
    <property type="match status" value="1"/>
</dbReference>
<dbReference type="PANTHER" id="PTHR46663:SF2">
    <property type="entry name" value="GGDEF DOMAIN-CONTAINING PROTEIN"/>
    <property type="match status" value="1"/>
</dbReference>
<keyword evidence="2" id="KW-0472">Membrane</keyword>
<dbReference type="NCBIfam" id="TIGR00254">
    <property type="entry name" value="GGDEF"/>
    <property type="match status" value="1"/>
</dbReference>
<feature type="domain" description="GGDEF" evidence="3">
    <location>
        <begin position="253"/>
        <end position="386"/>
    </location>
</feature>
<dbReference type="Proteomes" id="UP000246058">
    <property type="component" value="Chromosome"/>
</dbReference>
<dbReference type="SMART" id="SM00267">
    <property type="entry name" value="GGDEF"/>
    <property type="match status" value="1"/>
</dbReference>
<keyword evidence="2" id="KW-1133">Transmembrane helix</keyword>
<feature type="transmembrane region" description="Helical" evidence="2">
    <location>
        <begin position="50"/>
        <end position="72"/>
    </location>
</feature>
<feature type="region of interest" description="Disordered" evidence="1">
    <location>
        <begin position="384"/>
        <end position="414"/>
    </location>
</feature>
<dbReference type="Gene3D" id="3.30.70.270">
    <property type="match status" value="1"/>
</dbReference>